<reference evidence="1 2" key="1">
    <citation type="submission" date="2024-09" db="EMBL/GenBank/DDBJ databases">
        <title>Rethinking Asexuality: The Enigmatic Case of Functional Sexual Genes in Lepraria (Stereocaulaceae).</title>
        <authorList>
            <person name="Doellman M."/>
            <person name="Sun Y."/>
            <person name="Barcenas-Pena A."/>
            <person name="Lumbsch H.T."/>
            <person name="Grewe F."/>
        </authorList>
    </citation>
    <scope>NUCLEOTIDE SEQUENCE [LARGE SCALE GENOMIC DNA]</scope>
    <source>
        <strain evidence="1 2">Mercado 3170</strain>
    </source>
</reference>
<evidence type="ECO:0000313" key="2">
    <source>
        <dbReference type="Proteomes" id="UP001590950"/>
    </source>
</evidence>
<accession>A0ABR4AIW1</accession>
<dbReference type="EMBL" id="JBEFKJ010000008">
    <property type="protein sequence ID" value="KAL2044761.1"/>
    <property type="molecule type" value="Genomic_DNA"/>
</dbReference>
<evidence type="ECO:0000313" key="1">
    <source>
        <dbReference type="EMBL" id="KAL2044761.1"/>
    </source>
</evidence>
<dbReference type="Proteomes" id="UP001590950">
    <property type="component" value="Unassembled WGS sequence"/>
</dbReference>
<keyword evidence="2" id="KW-1185">Reference proteome</keyword>
<name>A0ABR4AIW1_9LECA</name>
<sequence length="99" mass="11158">MRGYRKEAAPHLDPEFQFDMTAQLPPANRATPPTTPSLPSPTCVTPMASNLLFAYCAADTDLCTRRYTTSEGRAQRRFLRRYGFQYGGRTISQIPVSRL</sequence>
<organism evidence="1 2">
    <name type="scientific">Stereocaulon virgatum</name>
    <dbReference type="NCBI Taxonomy" id="373712"/>
    <lineage>
        <taxon>Eukaryota</taxon>
        <taxon>Fungi</taxon>
        <taxon>Dikarya</taxon>
        <taxon>Ascomycota</taxon>
        <taxon>Pezizomycotina</taxon>
        <taxon>Lecanoromycetes</taxon>
        <taxon>OSLEUM clade</taxon>
        <taxon>Lecanoromycetidae</taxon>
        <taxon>Lecanorales</taxon>
        <taxon>Lecanorineae</taxon>
        <taxon>Stereocaulaceae</taxon>
        <taxon>Stereocaulon</taxon>
    </lineage>
</organism>
<protein>
    <recommendedName>
        <fullName evidence="3">DUF4817 domain-containing protein</fullName>
    </recommendedName>
</protein>
<proteinExistence type="predicted"/>
<comment type="caution">
    <text evidence="1">The sequence shown here is derived from an EMBL/GenBank/DDBJ whole genome shotgun (WGS) entry which is preliminary data.</text>
</comment>
<gene>
    <name evidence="1" type="ORF">N7G274_002536</name>
</gene>
<evidence type="ECO:0008006" key="3">
    <source>
        <dbReference type="Google" id="ProtNLM"/>
    </source>
</evidence>